<comment type="catalytic activity">
    <reaction evidence="6">
        <text>4 Fe(II)-[cytochrome c] + O2 + 8 H(+)(in) = 4 Fe(III)-[cytochrome c] + 2 H2O + 4 H(+)(out)</text>
        <dbReference type="Rhea" id="RHEA:11436"/>
        <dbReference type="Rhea" id="RHEA-COMP:10350"/>
        <dbReference type="Rhea" id="RHEA-COMP:14399"/>
        <dbReference type="ChEBI" id="CHEBI:15377"/>
        <dbReference type="ChEBI" id="CHEBI:15378"/>
        <dbReference type="ChEBI" id="CHEBI:15379"/>
        <dbReference type="ChEBI" id="CHEBI:29033"/>
        <dbReference type="ChEBI" id="CHEBI:29034"/>
        <dbReference type="EC" id="7.1.1.9"/>
    </reaction>
</comment>
<accession>A0A8J3BB85</accession>
<dbReference type="Gene3D" id="2.60.40.420">
    <property type="entry name" value="Cupredoxins - blue copper proteins"/>
    <property type="match status" value="1"/>
</dbReference>
<feature type="domain" description="Cytochrome oxidase subunit II copper A binding" evidence="8">
    <location>
        <begin position="64"/>
        <end position="156"/>
    </location>
</feature>
<keyword evidence="2" id="KW-0479">Metal-binding</keyword>
<keyword evidence="7" id="KW-1133">Transmembrane helix</keyword>
<dbReference type="GO" id="GO:0016020">
    <property type="term" value="C:membrane"/>
    <property type="evidence" value="ECO:0007669"/>
    <property type="project" value="InterPro"/>
</dbReference>
<evidence type="ECO:0000256" key="4">
    <source>
        <dbReference type="ARBA" id="ARBA00024688"/>
    </source>
</evidence>
<keyword evidence="3" id="KW-0186">Copper</keyword>
<dbReference type="InterPro" id="IPR034214">
    <property type="entry name" value="Ba3_CcO_II_C"/>
</dbReference>
<dbReference type="InterPro" id="IPR002429">
    <property type="entry name" value="CcO_II-like_C"/>
</dbReference>
<dbReference type="Proteomes" id="UP000637720">
    <property type="component" value="Unassembled WGS sequence"/>
</dbReference>
<evidence type="ECO:0000313" key="10">
    <source>
        <dbReference type="Proteomes" id="UP000637720"/>
    </source>
</evidence>
<sequence>MHLHRYEKLWLMLGVSMLVGFFVVLLYGQFVQGFMPAHGFQTIDPTKVDQTPPFNQPGVFKKGDNEYEAVLVAMAFGYQPNVIEVPAGATVHFKITTKDVVHGFQIPKTNVNAMVIPGYVSETSYTFKKPGEYLILCNEYCGVGHQMMMAKVKVTE</sequence>
<dbReference type="CDD" id="cd13913">
    <property type="entry name" value="ba3_CcO_II_C"/>
    <property type="match status" value="1"/>
</dbReference>
<evidence type="ECO:0000313" key="9">
    <source>
        <dbReference type="EMBL" id="GGJ98428.1"/>
    </source>
</evidence>
<dbReference type="PROSITE" id="PS50857">
    <property type="entry name" value="COX2_CUA"/>
    <property type="match status" value="1"/>
</dbReference>
<dbReference type="PRINTS" id="PR01166">
    <property type="entry name" value="CYCOXIDASEII"/>
</dbReference>
<evidence type="ECO:0000256" key="6">
    <source>
        <dbReference type="ARBA" id="ARBA00047816"/>
    </source>
</evidence>
<dbReference type="SUPFAM" id="SSF49503">
    <property type="entry name" value="Cupredoxins"/>
    <property type="match status" value="1"/>
</dbReference>
<proteinExistence type="predicted"/>
<evidence type="ECO:0000256" key="1">
    <source>
        <dbReference type="ARBA" id="ARBA00004196"/>
    </source>
</evidence>
<dbReference type="Pfam" id="PF00116">
    <property type="entry name" value="COX2"/>
    <property type="match status" value="1"/>
</dbReference>
<protein>
    <recommendedName>
        <fullName evidence="5">Cytochrome aa3 subunit 2</fullName>
    </recommendedName>
</protein>
<comment type="caution">
    <text evidence="9">The sequence shown here is derived from an EMBL/GenBank/DDBJ whole genome shotgun (WGS) entry which is preliminary data.</text>
</comment>
<organism evidence="9 10">
    <name type="scientific">Calditerricola satsumensis</name>
    <dbReference type="NCBI Taxonomy" id="373054"/>
    <lineage>
        <taxon>Bacteria</taxon>
        <taxon>Bacillati</taxon>
        <taxon>Bacillota</taxon>
        <taxon>Bacilli</taxon>
        <taxon>Bacillales</taxon>
        <taxon>Bacillaceae</taxon>
        <taxon>Calditerricola</taxon>
    </lineage>
</organism>
<dbReference type="PROSITE" id="PS00078">
    <property type="entry name" value="COX2"/>
    <property type="match status" value="1"/>
</dbReference>
<keyword evidence="10" id="KW-1185">Reference proteome</keyword>
<evidence type="ECO:0000259" key="8">
    <source>
        <dbReference type="PROSITE" id="PS50857"/>
    </source>
</evidence>
<evidence type="ECO:0000256" key="2">
    <source>
        <dbReference type="ARBA" id="ARBA00022723"/>
    </source>
</evidence>
<evidence type="ECO:0000256" key="7">
    <source>
        <dbReference type="SAM" id="Phobius"/>
    </source>
</evidence>
<dbReference type="RefSeq" id="WP_054669854.1">
    <property type="nucleotide sequence ID" value="NZ_BMOF01000015.1"/>
</dbReference>
<name>A0A8J3BB85_9BACI</name>
<dbReference type="GO" id="GO:0004129">
    <property type="term" value="F:cytochrome-c oxidase activity"/>
    <property type="evidence" value="ECO:0007669"/>
    <property type="project" value="UniProtKB-EC"/>
</dbReference>
<evidence type="ECO:0000256" key="5">
    <source>
        <dbReference type="ARBA" id="ARBA00031399"/>
    </source>
</evidence>
<keyword evidence="7" id="KW-0812">Transmembrane</keyword>
<dbReference type="PANTHER" id="PTHR42838:SF2">
    <property type="entry name" value="NITROUS-OXIDE REDUCTASE"/>
    <property type="match status" value="1"/>
</dbReference>
<dbReference type="InterPro" id="IPR001505">
    <property type="entry name" value="Copper_CuA"/>
</dbReference>
<reference evidence="9" key="1">
    <citation type="journal article" date="2014" name="Int. J. Syst. Evol. Microbiol.">
        <title>Complete genome sequence of Corynebacterium casei LMG S-19264T (=DSM 44701T), isolated from a smear-ripened cheese.</title>
        <authorList>
            <consortium name="US DOE Joint Genome Institute (JGI-PGF)"/>
            <person name="Walter F."/>
            <person name="Albersmeier A."/>
            <person name="Kalinowski J."/>
            <person name="Ruckert C."/>
        </authorList>
    </citation>
    <scope>NUCLEOTIDE SEQUENCE</scope>
    <source>
        <strain evidence="9">JCM 14719</strain>
    </source>
</reference>
<dbReference type="InterPro" id="IPR051403">
    <property type="entry name" value="NosZ/Cyto_c_oxidase_sub2"/>
</dbReference>
<keyword evidence="7" id="KW-0472">Membrane</keyword>
<dbReference type="EMBL" id="BMOF01000015">
    <property type="protein sequence ID" value="GGJ98428.1"/>
    <property type="molecule type" value="Genomic_DNA"/>
</dbReference>
<comment type="function">
    <text evidence="4">Subunits I and II form the functional core of the enzyme complex. Electrons originating in cytochrome c are transferred via heme a and Cu(A) to the binuclear center formed by heme a3 and Cu(B).</text>
</comment>
<evidence type="ECO:0000256" key="3">
    <source>
        <dbReference type="ARBA" id="ARBA00023008"/>
    </source>
</evidence>
<dbReference type="GO" id="GO:0030313">
    <property type="term" value="C:cell envelope"/>
    <property type="evidence" value="ECO:0007669"/>
    <property type="project" value="UniProtKB-SubCell"/>
</dbReference>
<comment type="subcellular location">
    <subcellularLocation>
        <location evidence="1">Cell envelope</location>
    </subcellularLocation>
</comment>
<dbReference type="GO" id="GO:0005507">
    <property type="term" value="F:copper ion binding"/>
    <property type="evidence" value="ECO:0007669"/>
    <property type="project" value="InterPro"/>
</dbReference>
<gene>
    <name evidence="9" type="primary">cbaB</name>
    <name evidence="9" type="ORF">GCM10007043_10440</name>
</gene>
<dbReference type="PANTHER" id="PTHR42838">
    <property type="entry name" value="CYTOCHROME C OXIDASE SUBUNIT II"/>
    <property type="match status" value="1"/>
</dbReference>
<dbReference type="InterPro" id="IPR008972">
    <property type="entry name" value="Cupredoxin"/>
</dbReference>
<reference evidence="9" key="2">
    <citation type="submission" date="2020-09" db="EMBL/GenBank/DDBJ databases">
        <authorList>
            <person name="Sun Q."/>
            <person name="Ohkuma M."/>
        </authorList>
    </citation>
    <scope>NUCLEOTIDE SEQUENCE</scope>
    <source>
        <strain evidence="9">JCM 14719</strain>
    </source>
</reference>
<feature type="transmembrane region" description="Helical" evidence="7">
    <location>
        <begin position="9"/>
        <end position="28"/>
    </location>
</feature>
<dbReference type="AlphaFoldDB" id="A0A8J3BB85"/>